<evidence type="ECO:0000256" key="5">
    <source>
        <dbReference type="ARBA" id="ARBA00022723"/>
    </source>
</evidence>
<keyword evidence="14" id="KW-1185">Reference proteome</keyword>
<organism evidence="13 14">
    <name type="scientific">Desulfobotulus alkaliphilus</name>
    <dbReference type="NCBI Taxonomy" id="622671"/>
    <lineage>
        <taxon>Bacteria</taxon>
        <taxon>Pseudomonadati</taxon>
        <taxon>Thermodesulfobacteriota</taxon>
        <taxon>Desulfobacteria</taxon>
        <taxon>Desulfobacterales</taxon>
        <taxon>Desulfobacteraceae</taxon>
        <taxon>Desulfobotulus</taxon>
    </lineage>
</organism>
<evidence type="ECO:0000256" key="10">
    <source>
        <dbReference type="ARBA" id="ARBA00023136"/>
    </source>
</evidence>
<dbReference type="RefSeq" id="WP_144685439.1">
    <property type="nucleotide sequence ID" value="NZ_VLLC01000018.1"/>
</dbReference>
<keyword evidence="7" id="KW-0862">Zinc</keyword>
<dbReference type="Gene3D" id="3.30.2010.10">
    <property type="entry name" value="Metalloproteases ('zincins'), catalytic domain"/>
    <property type="match status" value="1"/>
</dbReference>
<dbReference type="GO" id="GO:0046872">
    <property type="term" value="F:metal ion binding"/>
    <property type="evidence" value="ECO:0007669"/>
    <property type="project" value="UniProtKB-KW"/>
</dbReference>
<keyword evidence="2" id="KW-1003">Cell membrane</keyword>
<dbReference type="PANTHER" id="PTHR43221:SF2">
    <property type="entry name" value="PROTEASE HTPX HOMOLOG"/>
    <property type="match status" value="1"/>
</dbReference>
<dbReference type="PANTHER" id="PTHR43221">
    <property type="entry name" value="PROTEASE HTPX"/>
    <property type="match status" value="1"/>
</dbReference>
<feature type="transmembrane region" description="Helical" evidence="11">
    <location>
        <begin position="18"/>
        <end position="44"/>
    </location>
</feature>
<evidence type="ECO:0000256" key="11">
    <source>
        <dbReference type="SAM" id="Phobius"/>
    </source>
</evidence>
<evidence type="ECO:0000256" key="7">
    <source>
        <dbReference type="ARBA" id="ARBA00022833"/>
    </source>
</evidence>
<gene>
    <name evidence="13" type="ORF">LZ24_02326</name>
</gene>
<evidence type="ECO:0000256" key="1">
    <source>
        <dbReference type="ARBA" id="ARBA00001947"/>
    </source>
</evidence>
<keyword evidence="10 11" id="KW-0472">Membrane</keyword>
<proteinExistence type="predicted"/>
<dbReference type="GO" id="GO:0006508">
    <property type="term" value="P:proteolysis"/>
    <property type="evidence" value="ECO:0007669"/>
    <property type="project" value="UniProtKB-KW"/>
</dbReference>
<evidence type="ECO:0000256" key="6">
    <source>
        <dbReference type="ARBA" id="ARBA00022801"/>
    </source>
</evidence>
<sequence length="654" mass="71862">MNFFEHQDRARRNSRRMVFLFIIAVVLIVFAVNLAVGLLFFSFFEFGAHEMQHMKLNASMKAHGIVSLITLMVIGGASWYRMSKLRSGGDMVAVGMGGTWVDPDSTDPALRRLCNVVEEMSVASGLPTPHIYVLEAEKGINAFAAGYTPEDAAVAVSRGALDQLNRDELQGVIAHEFTHILNGDMRMNIRMMGILYGILAISVIGRGLLHSGGRRKSFIGNRKQGGGGPILGLGLMLVGYIGVFFGRLIKASVSRQREYLADACAVQFTRNPDGIGGALKKIAGYSSGSQLKAADREEVSHMLFATGQSFWFSMLATHPPIEERIKAIDPRFRPEDMERRASADTAKNQRSGIHAAFAGSSDPWAFLTGKNEKVAASAFAASLNQDVESPDPEHLDHAVQTVSAIPDTLLHAARSRSEVLALFPALFLAREKDMRESQMGKVEEMLNLKFAEKVAILTKEAEKMHPLLTLPLSDLAFSALRQLDAPYGKRLTDLMEAMVAMDGKVTVFEYCFVRLLKRRLAEAQSPNRKPEGGKCRGKQCREALVNIFSVLAWQGHDSEALARRAFLAGISRMLPMDVPLYEAPVNWERDLDMALEVLDGLDFMTKGELVQALLVTAGHDGQLSLEEAELLRMICACLHIPVPPVLPEVAVNRG</sequence>
<evidence type="ECO:0000256" key="8">
    <source>
        <dbReference type="ARBA" id="ARBA00022989"/>
    </source>
</evidence>
<dbReference type="OrthoDB" id="15218at2"/>
<dbReference type="InterPro" id="IPR050083">
    <property type="entry name" value="HtpX_protease"/>
</dbReference>
<feature type="transmembrane region" description="Helical" evidence="11">
    <location>
        <begin position="64"/>
        <end position="82"/>
    </location>
</feature>
<dbReference type="InterPro" id="IPR001915">
    <property type="entry name" value="Peptidase_M48"/>
</dbReference>
<keyword evidence="3 13" id="KW-0645">Protease</keyword>
<dbReference type="EMBL" id="VLLC01000018">
    <property type="protein sequence ID" value="TWI70316.1"/>
    <property type="molecule type" value="Genomic_DNA"/>
</dbReference>
<evidence type="ECO:0000256" key="4">
    <source>
        <dbReference type="ARBA" id="ARBA00022692"/>
    </source>
</evidence>
<evidence type="ECO:0000256" key="3">
    <source>
        <dbReference type="ARBA" id="ARBA00022670"/>
    </source>
</evidence>
<feature type="transmembrane region" description="Helical" evidence="11">
    <location>
        <begin position="229"/>
        <end position="249"/>
    </location>
</feature>
<dbReference type="AlphaFoldDB" id="A0A562RPL7"/>
<evidence type="ECO:0000313" key="13">
    <source>
        <dbReference type="EMBL" id="TWI70316.1"/>
    </source>
</evidence>
<keyword evidence="4 11" id="KW-0812">Transmembrane</keyword>
<evidence type="ECO:0000259" key="12">
    <source>
        <dbReference type="Pfam" id="PF01435"/>
    </source>
</evidence>
<dbReference type="GO" id="GO:0004222">
    <property type="term" value="F:metalloendopeptidase activity"/>
    <property type="evidence" value="ECO:0007669"/>
    <property type="project" value="InterPro"/>
</dbReference>
<keyword evidence="6" id="KW-0378">Hydrolase</keyword>
<keyword evidence="8 11" id="KW-1133">Transmembrane helix</keyword>
<name>A0A562RPL7_9BACT</name>
<reference evidence="13 14" key="1">
    <citation type="submission" date="2019-07" db="EMBL/GenBank/DDBJ databases">
        <title>Genome sequencing of 100 strains of the haloalkaliphilic chemolithoautotrophic sulfur-oxidizing bacterium Thioalkalivibrio.</title>
        <authorList>
            <person name="Muyzer G."/>
        </authorList>
    </citation>
    <scope>NUCLEOTIDE SEQUENCE [LARGE SCALE GENOMIC DNA]</scope>
    <source>
        <strain evidence="13 14">ASO4-4</strain>
    </source>
</reference>
<keyword evidence="5" id="KW-0479">Metal-binding</keyword>
<dbReference type="CDD" id="cd07340">
    <property type="entry name" value="M48B_Htpx_like"/>
    <property type="match status" value="1"/>
</dbReference>
<feature type="transmembrane region" description="Helical" evidence="11">
    <location>
        <begin position="189"/>
        <end position="209"/>
    </location>
</feature>
<evidence type="ECO:0000256" key="2">
    <source>
        <dbReference type="ARBA" id="ARBA00022475"/>
    </source>
</evidence>
<protein>
    <submittedName>
        <fullName evidence="13">Zn-dependent protease with chaperone function</fullName>
    </submittedName>
</protein>
<dbReference type="Proteomes" id="UP000318307">
    <property type="component" value="Unassembled WGS sequence"/>
</dbReference>
<keyword evidence="9" id="KW-0482">Metalloprotease</keyword>
<comment type="caution">
    <text evidence="13">The sequence shown here is derived from an EMBL/GenBank/DDBJ whole genome shotgun (WGS) entry which is preliminary data.</text>
</comment>
<comment type="cofactor">
    <cofactor evidence="1">
        <name>Zn(2+)</name>
        <dbReference type="ChEBI" id="CHEBI:29105"/>
    </cofactor>
</comment>
<evidence type="ECO:0000313" key="14">
    <source>
        <dbReference type="Proteomes" id="UP000318307"/>
    </source>
</evidence>
<feature type="domain" description="Peptidase M48" evidence="12">
    <location>
        <begin position="112"/>
        <end position="329"/>
    </location>
</feature>
<dbReference type="Pfam" id="PF01435">
    <property type="entry name" value="Peptidase_M48"/>
    <property type="match status" value="1"/>
</dbReference>
<evidence type="ECO:0000256" key="9">
    <source>
        <dbReference type="ARBA" id="ARBA00023049"/>
    </source>
</evidence>
<accession>A0A562RPL7</accession>